<accession>A0ABR1X794</accession>
<dbReference type="RefSeq" id="XP_066722750.1">
    <property type="nucleotide sequence ID" value="XM_066852118.1"/>
</dbReference>
<reference evidence="1 2" key="1">
    <citation type="submission" date="2023-01" db="EMBL/GenBank/DDBJ databases">
        <title>Analysis of 21 Apiospora genomes using comparative genomics revels a genus with tremendous synthesis potential of carbohydrate active enzymes and secondary metabolites.</title>
        <authorList>
            <person name="Sorensen T."/>
        </authorList>
    </citation>
    <scope>NUCLEOTIDE SEQUENCE [LARGE SCALE GENOMIC DNA]</scope>
    <source>
        <strain evidence="1 2">CBS 135458</strain>
    </source>
</reference>
<protein>
    <submittedName>
        <fullName evidence="1">Uncharacterized protein</fullName>
    </submittedName>
</protein>
<evidence type="ECO:0000313" key="1">
    <source>
        <dbReference type="EMBL" id="KAK8091204.1"/>
    </source>
</evidence>
<dbReference type="Proteomes" id="UP001480595">
    <property type="component" value="Unassembled WGS sequence"/>
</dbReference>
<name>A0ABR1X794_9PEZI</name>
<gene>
    <name evidence="1" type="ORF">PG994_000709</name>
</gene>
<comment type="caution">
    <text evidence="1">The sequence shown here is derived from an EMBL/GenBank/DDBJ whole genome shotgun (WGS) entry which is preliminary data.</text>
</comment>
<evidence type="ECO:0000313" key="2">
    <source>
        <dbReference type="Proteomes" id="UP001480595"/>
    </source>
</evidence>
<keyword evidence="2" id="KW-1185">Reference proteome</keyword>
<proteinExistence type="predicted"/>
<dbReference type="GeneID" id="92085181"/>
<sequence length="184" mass="19617">MVWPTCSDALTSPIFNLTSLSSLSLSYSSRLEPPSSISIPSLSVSAERKSVQSGASRKKLRTAEAKAAKSNRILDIQRAAAHPSSQWRATPKDIIGLVTPRVGTGIEAASSIEELVVHVPVGVDDLGQPASQSFSTDTCEIDLARPVFAHDTVGVLGWVEQISFKGASPWRAEVLLGKGFSKIF</sequence>
<dbReference type="EMBL" id="JAQQWL010000001">
    <property type="protein sequence ID" value="KAK8091204.1"/>
    <property type="molecule type" value="Genomic_DNA"/>
</dbReference>
<organism evidence="1 2">
    <name type="scientific">Apiospora phragmitis</name>
    <dbReference type="NCBI Taxonomy" id="2905665"/>
    <lineage>
        <taxon>Eukaryota</taxon>
        <taxon>Fungi</taxon>
        <taxon>Dikarya</taxon>
        <taxon>Ascomycota</taxon>
        <taxon>Pezizomycotina</taxon>
        <taxon>Sordariomycetes</taxon>
        <taxon>Xylariomycetidae</taxon>
        <taxon>Amphisphaeriales</taxon>
        <taxon>Apiosporaceae</taxon>
        <taxon>Apiospora</taxon>
    </lineage>
</organism>